<dbReference type="PANTHER" id="PTHR46383">
    <property type="entry name" value="ASPARTATE AMINOTRANSFERASE"/>
    <property type="match status" value="1"/>
</dbReference>
<dbReference type="GO" id="GO:0008483">
    <property type="term" value="F:transaminase activity"/>
    <property type="evidence" value="ECO:0007669"/>
    <property type="project" value="UniProtKB-KW"/>
</dbReference>
<evidence type="ECO:0000256" key="1">
    <source>
        <dbReference type="ARBA" id="ARBA00001933"/>
    </source>
</evidence>
<comment type="cofactor">
    <cofactor evidence="1">
        <name>pyridoxal 5'-phosphate</name>
        <dbReference type="ChEBI" id="CHEBI:597326"/>
    </cofactor>
</comment>
<dbReference type="EMBL" id="BARS01028835">
    <property type="protein sequence ID" value="GAF99640.1"/>
    <property type="molecule type" value="Genomic_DNA"/>
</dbReference>
<dbReference type="InterPro" id="IPR004839">
    <property type="entry name" value="Aminotransferase_I/II_large"/>
</dbReference>
<dbReference type="GO" id="GO:0006520">
    <property type="term" value="P:amino acid metabolic process"/>
    <property type="evidence" value="ECO:0007669"/>
    <property type="project" value="InterPro"/>
</dbReference>
<keyword evidence="3" id="KW-0032">Aminotransferase</keyword>
<evidence type="ECO:0000256" key="3">
    <source>
        <dbReference type="ARBA" id="ARBA00022576"/>
    </source>
</evidence>
<evidence type="ECO:0000256" key="5">
    <source>
        <dbReference type="ARBA" id="ARBA00022898"/>
    </source>
</evidence>
<evidence type="ECO:0000256" key="2">
    <source>
        <dbReference type="ARBA" id="ARBA00007441"/>
    </source>
</evidence>
<dbReference type="Pfam" id="PF00155">
    <property type="entry name" value="Aminotran_1_2"/>
    <property type="match status" value="1"/>
</dbReference>
<evidence type="ECO:0000259" key="6">
    <source>
        <dbReference type="Pfam" id="PF00155"/>
    </source>
</evidence>
<protein>
    <recommendedName>
        <fullName evidence="6">Aminotransferase class I/classII large domain-containing protein</fullName>
    </recommendedName>
</protein>
<dbReference type="InterPro" id="IPR015424">
    <property type="entry name" value="PyrdxlP-dep_Trfase"/>
</dbReference>
<dbReference type="Gene3D" id="3.40.640.10">
    <property type="entry name" value="Type I PLP-dependent aspartate aminotransferase-like (Major domain)"/>
    <property type="match status" value="1"/>
</dbReference>
<evidence type="ECO:0000256" key="4">
    <source>
        <dbReference type="ARBA" id="ARBA00022679"/>
    </source>
</evidence>
<dbReference type="PANTHER" id="PTHR46383:SF1">
    <property type="entry name" value="ASPARTATE AMINOTRANSFERASE"/>
    <property type="match status" value="1"/>
</dbReference>
<dbReference type="CDD" id="cd00609">
    <property type="entry name" value="AAT_like"/>
    <property type="match status" value="1"/>
</dbReference>
<keyword evidence="4" id="KW-0808">Transferase</keyword>
<dbReference type="InterPro" id="IPR050596">
    <property type="entry name" value="AspAT/PAT-like"/>
</dbReference>
<evidence type="ECO:0000313" key="7">
    <source>
        <dbReference type="EMBL" id="GAF99640.1"/>
    </source>
</evidence>
<gene>
    <name evidence="7" type="ORF">S01H1_45157</name>
</gene>
<dbReference type="GO" id="GO:0030170">
    <property type="term" value="F:pyridoxal phosphate binding"/>
    <property type="evidence" value="ECO:0007669"/>
    <property type="project" value="InterPro"/>
</dbReference>
<accession>X0VGH4</accession>
<feature type="domain" description="Aminotransferase class I/classII large" evidence="6">
    <location>
        <begin position="7"/>
        <end position="254"/>
    </location>
</feature>
<comment type="caution">
    <text evidence="7">The sequence shown here is derived from an EMBL/GenBank/DDBJ whole genome shotgun (WGS) entry which is preliminary data.</text>
</comment>
<keyword evidence="5" id="KW-0663">Pyridoxal phosphate</keyword>
<proteinExistence type="inferred from homology"/>
<reference evidence="7" key="1">
    <citation type="journal article" date="2014" name="Front. Microbiol.">
        <title>High frequency of phylogenetically diverse reductive dehalogenase-homologous genes in deep subseafloor sedimentary metagenomes.</title>
        <authorList>
            <person name="Kawai M."/>
            <person name="Futagami T."/>
            <person name="Toyoda A."/>
            <person name="Takaki Y."/>
            <person name="Nishi S."/>
            <person name="Hori S."/>
            <person name="Arai W."/>
            <person name="Tsubouchi T."/>
            <person name="Morono Y."/>
            <person name="Uchiyama I."/>
            <person name="Ito T."/>
            <person name="Fujiyama A."/>
            <person name="Inagaki F."/>
            <person name="Takami H."/>
        </authorList>
    </citation>
    <scope>NUCLEOTIDE SEQUENCE</scope>
    <source>
        <strain evidence="7">Expedition CK06-06</strain>
    </source>
</reference>
<sequence length="261" mass="28600">MWLEMQGIEVRAIAAIHETDALPRSQDLALVCDDRTRAVVLISPNNPTGAVYPADLLDAFFDACQSLKIALLVDETYKDFLDPASPPHNLFARENWGETFVQLYSFSKAYALTGARVGSLIAGPQMIEAVEKIIDCVAICAPHTGQRAALFGLQNLDDWKQQKRLMMADRLVAMKAAFANNASSYRFVSSGAFFAYLAHPYVNHGARDVAMGLAQHCGVLTLPGSMFGPEQDGYLRLAFANVDVSSMEDAAQRLGHYQPQP</sequence>
<dbReference type="PROSITE" id="PS00105">
    <property type="entry name" value="AA_TRANSFER_CLASS_1"/>
    <property type="match status" value="1"/>
</dbReference>
<name>X0VGH4_9ZZZZ</name>
<dbReference type="SUPFAM" id="SSF53383">
    <property type="entry name" value="PLP-dependent transferases"/>
    <property type="match status" value="1"/>
</dbReference>
<organism evidence="7">
    <name type="scientific">marine sediment metagenome</name>
    <dbReference type="NCBI Taxonomy" id="412755"/>
    <lineage>
        <taxon>unclassified sequences</taxon>
        <taxon>metagenomes</taxon>
        <taxon>ecological metagenomes</taxon>
    </lineage>
</organism>
<dbReference type="AlphaFoldDB" id="X0VGH4"/>
<comment type="similarity">
    <text evidence="2">Belongs to the class-I pyridoxal-phosphate-dependent aminotransferase family.</text>
</comment>
<dbReference type="InterPro" id="IPR015421">
    <property type="entry name" value="PyrdxlP-dep_Trfase_major"/>
</dbReference>
<dbReference type="InterPro" id="IPR004838">
    <property type="entry name" value="NHTrfase_class1_PyrdxlP-BS"/>
</dbReference>